<gene>
    <name evidence="1" type="ORF">SSPH_01767</name>
</gene>
<dbReference type="Proteomes" id="UP000245702">
    <property type="component" value="Unassembled WGS sequence"/>
</dbReference>
<name>A0ABM9W2E5_9FIRM</name>
<organism evidence="1 2">
    <name type="scientific">Sporomusa sphaeroides DSM 2875</name>
    <dbReference type="NCBI Taxonomy" id="1337886"/>
    <lineage>
        <taxon>Bacteria</taxon>
        <taxon>Bacillati</taxon>
        <taxon>Bacillota</taxon>
        <taxon>Negativicutes</taxon>
        <taxon>Selenomonadales</taxon>
        <taxon>Sporomusaceae</taxon>
        <taxon>Sporomusa</taxon>
    </lineage>
</organism>
<evidence type="ECO:0000313" key="1">
    <source>
        <dbReference type="EMBL" id="CVK19120.1"/>
    </source>
</evidence>
<sequence>MKYKSKYVMEMDIIAGMINIDKIPSACGKGDFVYMFDEQQVRLFLQGRLPT</sequence>
<protein>
    <submittedName>
        <fullName evidence="1">Uncharacterized protein</fullName>
    </submittedName>
</protein>
<keyword evidence="2" id="KW-1185">Reference proteome</keyword>
<proteinExistence type="predicted"/>
<dbReference type="EMBL" id="FCOW01000008">
    <property type="protein sequence ID" value="CVK19120.1"/>
    <property type="molecule type" value="Genomic_DNA"/>
</dbReference>
<accession>A0ABM9W2E5</accession>
<comment type="caution">
    <text evidence="1">The sequence shown here is derived from an EMBL/GenBank/DDBJ whole genome shotgun (WGS) entry which is preliminary data.</text>
</comment>
<reference evidence="1 2" key="1">
    <citation type="submission" date="2016-01" db="EMBL/GenBank/DDBJ databases">
        <authorList>
            <person name="Brown R."/>
        </authorList>
    </citation>
    <scope>NUCLEOTIDE SEQUENCE [LARGE SCALE GENOMIC DNA]</scope>
    <source>
        <strain evidence="1">Sporomusa sphaeroides DSM 2875</strain>
    </source>
</reference>
<evidence type="ECO:0000313" key="2">
    <source>
        <dbReference type="Proteomes" id="UP000245702"/>
    </source>
</evidence>